<dbReference type="AlphaFoldDB" id="A0A1A6HUN2"/>
<proteinExistence type="predicted"/>
<name>A0A1A6HUN2_NEOLE</name>
<keyword evidence="3" id="KW-1185">Reference proteome</keyword>
<feature type="region of interest" description="Disordered" evidence="1">
    <location>
        <begin position="1"/>
        <end position="42"/>
    </location>
</feature>
<organism evidence="2 3">
    <name type="scientific">Neotoma lepida</name>
    <name type="common">Desert woodrat</name>
    <dbReference type="NCBI Taxonomy" id="56216"/>
    <lineage>
        <taxon>Eukaryota</taxon>
        <taxon>Metazoa</taxon>
        <taxon>Chordata</taxon>
        <taxon>Craniata</taxon>
        <taxon>Vertebrata</taxon>
        <taxon>Euteleostomi</taxon>
        <taxon>Mammalia</taxon>
        <taxon>Eutheria</taxon>
        <taxon>Euarchontoglires</taxon>
        <taxon>Glires</taxon>
        <taxon>Rodentia</taxon>
        <taxon>Myomorpha</taxon>
        <taxon>Muroidea</taxon>
        <taxon>Cricetidae</taxon>
        <taxon>Neotominae</taxon>
        <taxon>Neotoma</taxon>
    </lineage>
</organism>
<gene>
    <name evidence="2" type="ORF">A6R68_24074</name>
</gene>
<sequence>MEDEEEPDGEEQDEEEQDEKEGDGRGAKMRKMGKNEVGPPTNIITLMRGDLRSQTTDLHLDWYLEPFALSPLLSPSGC</sequence>
<evidence type="ECO:0000313" key="3">
    <source>
        <dbReference type="Proteomes" id="UP000092124"/>
    </source>
</evidence>
<protein>
    <submittedName>
        <fullName evidence="2">Uncharacterized protein</fullName>
    </submittedName>
</protein>
<reference evidence="2 3" key="1">
    <citation type="submission" date="2016-06" db="EMBL/GenBank/DDBJ databases">
        <title>The Draft Genome Sequence and Annotation of the Desert Woodrat Neotoma lepida.</title>
        <authorList>
            <person name="Campbell M."/>
            <person name="Oakeson K.F."/>
            <person name="Yandell M."/>
            <person name="Halpert J.R."/>
            <person name="Dearing D."/>
        </authorList>
    </citation>
    <scope>NUCLEOTIDE SEQUENCE [LARGE SCALE GENOMIC DNA]</scope>
    <source>
        <strain evidence="2">417</strain>
        <tissue evidence="2">Liver</tissue>
    </source>
</reference>
<accession>A0A1A6HUN2</accession>
<feature type="compositionally biased region" description="Acidic residues" evidence="1">
    <location>
        <begin position="1"/>
        <end position="21"/>
    </location>
</feature>
<dbReference type="Proteomes" id="UP000092124">
    <property type="component" value="Unassembled WGS sequence"/>
</dbReference>
<comment type="caution">
    <text evidence="2">The sequence shown here is derived from an EMBL/GenBank/DDBJ whole genome shotgun (WGS) entry which is preliminary data.</text>
</comment>
<evidence type="ECO:0000313" key="2">
    <source>
        <dbReference type="EMBL" id="OBS81934.1"/>
    </source>
</evidence>
<evidence type="ECO:0000256" key="1">
    <source>
        <dbReference type="SAM" id="MobiDB-lite"/>
    </source>
</evidence>
<dbReference type="EMBL" id="LZPO01008604">
    <property type="protein sequence ID" value="OBS81934.1"/>
    <property type="molecule type" value="Genomic_DNA"/>
</dbReference>